<dbReference type="InterPro" id="IPR001958">
    <property type="entry name" value="Tet-R_TetA/multi-R_MdtG-like"/>
</dbReference>
<proteinExistence type="predicted"/>
<feature type="transmembrane region" description="Helical" evidence="6">
    <location>
        <begin position="144"/>
        <end position="167"/>
    </location>
</feature>
<evidence type="ECO:0000313" key="8">
    <source>
        <dbReference type="EMBL" id="BAU49729.1"/>
    </source>
</evidence>
<dbReference type="PANTHER" id="PTHR23504:SF15">
    <property type="entry name" value="MAJOR FACILITATOR SUPERFAMILY (MFS) PROFILE DOMAIN-CONTAINING PROTEIN"/>
    <property type="match status" value="1"/>
</dbReference>
<feature type="transmembrane region" description="Helical" evidence="6">
    <location>
        <begin position="371"/>
        <end position="388"/>
    </location>
</feature>
<feature type="transmembrane region" description="Helical" evidence="6">
    <location>
        <begin position="285"/>
        <end position="302"/>
    </location>
</feature>
<evidence type="ECO:0000256" key="3">
    <source>
        <dbReference type="ARBA" id="ARBA00022692"/>
    </source>
</evidence>
<feature type="domain" description="Major facilitator superfamily (MFS) profile" evidence="7">
    <location>
        <begin position="14"/>
        <end position="395"/>
    </location>
</feature>
<dbReference type="PROSITE" id="PS50850">
    <property type="entry name" value="MFS"/>
    <property type="match status" value="1"/>
</dbReference>
<keyword evidence="3 6" id="KW-0812">Transmembrane</keyword>
<reference evidence="8 9" key="1">
    <citation type="submission" date="2015-08" db="EMBL/GenBank/DDBJ databases">
        <title>Complete genome sequence of Sulfurifustis variabilis.</title>
        <authorList>
            <person name="Miura A."/>
            <person name="Kojima H."/>
            <person name="Fukui M."/>
        </authorList>
    </citation>
    <scope>NUCLEOTIDE SEQUENCE [LARGE SCALE GENOMIC DNA]</scope>
    <source>
        <strain evidence="9">skN76</strain>
    </source>
</reference>
<gene>
    <name evidence="8" type="ORF">SVA_3181</name>
</gene>
<feature type="transmembrane region" description="Helical" evidence="6">
    <location>
        <begin position="52"/>
        <end position="74"/>
    </location>
</feature>
<feature type="transmembrane region" description="Helical" evidence="6">
    <location>
        <begin position="86"/>
        <end position="103"/>
    </location>
</feature>
<accession>A0A1B4V872</accession>
<dbReference type="Gene3D" id="1.20.1250.20">
    <property type="entry name" value="MFS general substrate transporter like domains"/>
    <property type="match status" value="1"/>
</dbReference>
<name>A0A1B4V872_9GAMM</name>
<dbReference type="Pfam" id="PF07690">
    <property type="entry name" value="MFS_1"/>
    <property type="match status" value="1"/>
</dbReference>
<protein>
    <submittedName>
        <fullName evidence="8">MFS transporter</fullName>
    </submittedName>
</protein>
<evidence type="ECO:0000256" key="4">
    <source>
        <dbReference type="ARBA" id="ARBA00022989"/>
    </source>
</evidence>
<dbReference type="InterPro" id="IPR036259">
    <property type="entry name" value="MFS_trans_sf"/>
</dbReference>
<feature type="transmembrane region" description="Helical" evidence="6">
    <location>
        <begin position="20"/>
        <end position="40"/>
    </location>
</feature>
<feature type="transmembrane region" description="Helical" evidence="6">
    <location>
        <begin position="253"/>
        <end position="273"/>
    </location>
</feature>
<dbReference type="RefSeq" id="WP_096462099.1">
    <property type="nucleotide sequence ID" value="NZ_AP014936.1"/>
</dbReference>
<keyword evidence="5 6" id="KW-0472">Membrane</keyword>
<keyword evidence="2" id="KW-0813">Transport</keyword>
<evidence type="ECO:0000256" key="6">
    <source>
        <dbReference type="SAM" id="Phobius"/>
    </source>
</evidence>
<keyword evidence="4 6" id="KW-1133">Transmembrane helix</keyword>
<dbReference type="GO" id="GO:0022857">
    <property type="term" value="F:transmembrane transporter activity"/>
    <property type="evidence" value="ECO:0007669"/>
    <property type="project" value="InterPro"/>
</dbReference>
<keyword evidence="9" id="KW-1185">Reference proteome</keyword>
<evidence type="ECO:0000259" key="7">
    <source>
        <dbReference type="PROSITE" id="PS50850"/>
    </source>
</evidence>
<evidence type="ECO:0000256" key="5">
    <source>
        <dbReference type="ARBA" id="ARBA00023136"/>
    </source>
</evidence>
<feature type="transmembrane region" description="Helical" evidence="6">
    <location>
        <begin position="221"/>
        <end position="241"/>
    </location>
</feature>
<dbReference type="PRINTS" id="PR01035">
    <property type="entry name" value="TCRTETA"/>
</dbReference>
<dbReference type="SUPFAM" id="SSF103473">
    <property type="entry name" value="MFS general substrate transporter"/>
    <property type="match status" value="1"/>
</dbReference>
<dbReference type="InterPro" id="IPR011701">
    <property type="entry name" value="MFS"/>
</dbReference>
<dbReference type="PANTHER" id="PTHR23504">
    <property type="entry name" value="MAJOR FACILITATOR SUPERFAMILY DOMAIN-CONTAINING PROTEIN 10"/>
    <property type="match status" value="1"/>
</dbReference>
<evidence type="ECO:0000313" key="9">
    <source>
        <dbReference type="Proteomes" id="UP000218899"/>
    </source>
</evidence>
<dbReference type="AlphaFoldDB" id="A0A1B4V872"/>
<organism evidence="8 9">
    <name type="scientific">Sulfurifustis variabilis</name>
    <dbReference type="NCBI Taxonomy" id="1675686"/>
    <lineage>
        <taxon>Bacteria</taxon>
        <taxon>Pseudomonadati</taxon>
        <taxon>Pseudomonadota</taxon>
        <taxon>Gammaproteobacteria</taxon>
        <taxon>Acidiferrobacterales</taxon>
        <taxon>Acidiferrobacteraceae</taxon>
        <taxon>Sulfurifustis</taxon>
    </lineage>
</organism>
<evidence type="ECO:0000256" key="2">
    <source>
        <dbReference type="ARBA" id="ARBA00022448"/>
    </source>
</evidence>
<comment type="subcellular location">
    <subcellularLocation>
        <location evidence="1">Membrane</location>
        <topology evidence="1">Multi-pass membrane protein</topology>
    </subcellularLocation>
</comment>
<dbReference type="InterPro" id="IPR020846">
    <property type="entry name" value="MFS_dom"/>
</dbReference>
<sequence length="400" mass="40442">MSAPWAAGGRVAAGLRLPLAAVFVVSVAYAVVLPVLPFLLERSLGEGARAAVAWHTGLLTGVYMLALFVAAPAWGHSSDRIGRRRVILIGLVGLSGALLLLALGRGLALAYSARLLAGAFAGAVLPATYAYVSDASTPADRAQAFAALSAAAAIGFLLAPGVSGWLASVQTSVVDPLALPFYASAALSAAVALAARRSFATTASRGGRPDGEAAAPSLNRLLALSLLVMLGIGSFEVALVLTGQQVLRLGPRAIGFVFAECSLVMVLVQLFVLGPLIRRGRAQALLAPAFLAMALGLGLLPYGQDYRLLLVATALIAAASGLLIPALVYLVSLAAGAAQGAALGRETAAASLGQAAGSAGAGWLFALLVEAPYWVTAGLLVIAAILALKPYPIRLEGGKP</sequence>
<evidence type="ECO:0000256" key="1">
    <source>
        <dbReference type="ARBA" id="ARBA00004141"/>
    </source>
</evidence>
<dbReference type="KEGG" id="sva:SVA_3181"/>
<dbReference type="GO" id="GO:0016020">
    <property type="term" value="C:membrane"/>
    <property type="evidence" value="ECO:0007669"/>
    <property type="project" value="UniProtKB-SubCell"/>
</dbReference>
<feature type="transmembrane region" description="Helical" evidence="6">
    <location>
        <begin position="179"/>
        <end position="200"/>
    </location>
</feature>
<feature type="transmembrane region" description="Helical" evidence="6">
    <location>
        <begin position="109"/>
        <end position="132"/>
    </location>
</feature>
<dbReference type="EMBL" id="AP014936">
    <property type="protein sequence ID" value="BAU49729.1"/>
    <property type="molecule type" value="Genomic_DNA"/>
</dbReference>
<feature type="transmembrane region" description="Helical" evidence="6">
    <location>
        <begin position="308"/>
        <end position="335"/>
    </location>
</feature>
<dbReference type="Proteomes" id="UP000218899">
    <property type="component" value="Chromosome"/>
</dbReference>